<dbReference type="EMBL" id="BMAW01032963">
    <property type="protein sequence ID" value="GFU28014.1"/>
    <property type="molecule type" value="Genomic_DNA"/>
</dbReference>
<accession>A0A8X6QI58</accession>
<gene>
    <name evidence="1" type="ORF">NPIL_662811</name>
</gene>
<comment type="caution">
    <text evidence="1">The sequence shown here is derived from an EMBL/GenBank/DDBJ whole genome shotgun (WGS) entry which is preliminary data.</text>
</comment>
<name>A0A8X6QI58_NEPPI</name>
<keyword evidence="2" id="KW-1185">Reference proteome</keyword>
<evidence type="ECO:0000313" key="2">
    <source>
        <dbReference type="Proteomes" id="UP000887013"/>
    </source>
</evidence>
<dbReference type="Proteomes" id="UP000887013">
    <property type="component" value="Unassembled WGS sequence"/>
</dbReference>
<proteinExistence type="predicted"/>
<reference evidence="1" key="1">
    <citation type="submission" date="2020-08" db="EMBL/GenBank/DDBJ databases">
        <title>Multicomponent nature underlies the extraordinary mechanical properties of spider dragline silk.</title>
        <authorList>
            <person name="Kono N."/>
            <person name="Nakamura H."/>
            <person name="Mori M."/>
            <person name="Yoshida Y."/>
            <person name="Ohtoshi R."/>
            <person name="Malay A.D."/>
            <person name="Moran D.A.P."/>
            <person name="Tomita M."/>
            <person name="Numata K."/>
            <person name="Arakawa K."/>
        </authorList>
    </citation>
    <scope>NUCLEOTIDE SEQUENCE</scope>
</reference>
<protein>
    <submittedName>
        <fullName evidence="1">Uncharacterized protein</fullName>
    </submittedName>
</protein>
<evidence type="ECO:0000313" key="1">
    <source>
        <dbReference type="EMBL" id="GFU28014.1"/>
    </source>
</evidence>
<sequence>MKVTNHGLDQVRYVSQLLRCESNSILLSLPTKELDLPVSELEKKRPNHVADALNSPEISPESNVPQRILRSLPMPLNSGIRRSMKIFQLPD</sequence>
<dbReference type="AlphaFoldDB" id="A0A8X6QI58"/>
<organism evidence="1 2">
    <name type="scientific">Nephila pilipes</name>
    <name type="common">Giant wood spider</name>
    <name type="synonym">Nephila maculata</name>
    <dbReference type="NCBI Taxonomy" id="299642"/>
    <lineage>
        <taxon>Eukaryota</taxon>
        <taxon>Metazoa</taxon>
        <taxon>Ecdysozoa</taxon>
        <taxon>Arthropoda</taxon>
        <taxon>Chelicerata</taxon>
        <taxon>Arachnida</taxon>
        <taxon>Araneae</taxon>
        <taxon>Araneomorphae</taxon>
        <taxon>Entelegynae</taxon>
        <taxon>Araneoidea</taxon>
        <taxon>Nephilidae</taxon>
        <taxon>Nephila</taxon>
    </lineage>
</organism>